<keyword evidence="4" id="KW-0560">Oxidoreductase</keyword>
<feature type="domain" description="ACT" evidence="8">
    <location>
        <begin position="18"/>
        <end position="96"/>
    </location>
</feature>
<dbReference type="AlphaFoldDB" id="A0A381RII3"/>
<proteinExistence type="inferred from homology"/>
<dbReference type="InterPro" id="IPR036329">
    <property type="entry name" value="Aro-AA_hydroxylase_C_sf"/>
</dbReference>
<dbReference type="InterPro" id="IPR045865">
    <property type="entry name" value="ACT-like_dom_sf"/>
</dbReference>
<dbReference type="GO" id="GO:0009072">
    <property type="term" value="P:aromatic amino acid metabolic process"/>
    <property type="evidence" value="ECO:0007669"/>
    <property type="project" value="InterPro"/>
</dbReference>
<dbReference type="PROSITE" id="PS51410">
    <property type="entry name" value="BH4_AAA_HYDROXYL_2"/>
    <property type="match status" value="1"/>
</dbReference>
<dbReference type="Pfam" id="PF01842">
    <property type="entry name" value="ACT"/>
    <property type="match status" value="1"/>
</dbReference>
<evidence type="ECO:0000256" key="4">
    <source>
        <dbReference type="ARBA" id="ARBA00023002"/>
    </source>
</evidence>
<protein>
    <recommendedName>
        <fullName evidence="10">ACT domain-containing protein</fullName>
    </recommendedName>
</protein>
<feature type="domain" description="Biopterin-dependent aromatic amino acid hydroxylase family profile" evidence="7">
    <location>
        <begin position="82"/>
        <end position="418"/>
    </location>
</feature>
<dbReference type="SUPFAM" id="SSF55021">
    <property type="entry name" value="ACT-like"/>
    <property type="match status" value="1"/>
</dbReference>
<keyword evidence="6" id="KW-0503">Monooxygenase</keyword>
<keyword evidence="3" id="KW-0479">Metal-binding</keyword>
<evidence type="ECO:0000259" key="7">
    <source>
        <dbReference type="PROSITE" id="PS51410"/>
    </source>
</evidence>
<dbReference type="PANTHER" id="PTHR11473">
    <property type="entry name" value="AROMATIC AMINO ACID HYDROXYLASE"/>
    <property type="match status" value="1"/>
</dbReference>
<evidence type="ECO:0000256" key="3">
    <source>
        <dbReference type="ARBA" id="ARBA00022723"/>
    </source>
</evidence>
<evidence type="ECO:0008006" key="10">
    <source>
        <dbReference type="Google" id="ProtNLM"/>
    </source>
</evidence>
<accession>A0A381RII3</accession>
<name>A0A381RII3_9ZZZZ</name>
<comment type="cofactor">
    <cofactor evidence="1">
        <name>Fe(2+)</name>
        <dbReference type="ChEBI" id="CHEBI:29033"/>
    </cofactor>
</comment>
<dbReference type="EMBL" id="UINC01001793">
    <property type="protein sequence ID" value="SUZ88923.1"/>
    <property type="molecule type" value="Genomic_DNA"/>
</dbReference>
<dbReference type="InterPro" id="IPR001273">
    <property type="entry name" value="ArAA_hydroxylase"/>
</dbReference>
<evidence type="ECO:0000256" key="1">
    <source>
        <dbReference type="ARBA" id="ARBA00001954"/>
    </source>
</evidence>
<dbReference type="Gene3D" id="1.10.800.10">
    <property type="entry name" value="Aromatic amino acid hydroxylase"/>
    <property type="match status" value="1"/>
</dbReference>
<dbReference type="SUPFAM" id="SSF56534">
    <property type="entry name" value="Aromatic aminoacid monoxygenases, catalytic and oligomerization domains"/>
    <property type="match status" value="1"/>
</dbReference>
<dbReference type="PROSITE" id="PS51671">
    <property type="entry name" value="ACT"/>
    <property type="match status" value="1"/>
</dbReference>
<evidence type="ECO:0000256" key="2">
    <source>
        <dbReference type="ARBA" id="ARBA00009712"/>
    </source>
</evidence>
<dbReference type="InterPro" id="IPR002912">
    <property type="entry name" value="ACT_dom"/>
</dbReference>
<organism evidence="9">
    <name type="scientific">marine metagenome</name>
    <dbReference type="NCBI Taxonomy" id="408172"/>
    <lineage>
        <taxon>unclassified sequences</taxon>
        <taxon>metagenomes</taxon>
        <taxon>ecological metagenomes</taxon>
    </lineage>
</organism>
<dbReference type="GO" id="GO:0005506">
    <property type="term" value="F:iron ion binding"/>
    <property type="evidence" value="ECO:0007669"/>
    <property type="project" value="InterPro"/>
</dbReference>
<dbReference type="PRINTS" id="PR00372">
    <property type="entry name" value="FYWHYDRXLASE"/>
</dbReference>
<reference evidence="9" key="1">
    <citation type="submission" date="2018-05" db="EMBL/GenBank/DDBJ databases">
        <authorList>
            <person name="Lanie J.A."/>
            <person name="Ng W.-L."/>
            <person name="Kazmierczak K.M."/>
            <person name="Andrzejewski T.M."/>
            <person name="Davidsen T.M."/>
            <person name="Wayne K.J."/>
            <person name="Tettelin H."/>
            <person name="Glass J.I."/>
            <person name="Rusch D."/>
            <person name="Podicherti R."/>
            <person name="Tsui H.-C.T."/>
            <person name="Winkler M.E."/>
        </authorList>
    </citation>
    <scope>NUCLEOTIDE SEQUENCE</scope>
</reference>
<gene>
    <name evidence="9" type="ORF">METZ01_LOCUS41777</name>
</gene>
<dbReference type="GO" id="GO:0016714">
    <property type="term" value="F:oxidoreductase activity, acting on paired donors, with incorporation or reduction of molecular oxygen, reduced pteridine as one donor, and incorporation of one atom of oxygen"/>
    <property type="evidence" value="ECO:0007669"/>
    <property type="project" value="InterPro"/>
</dbReference>
<dbReference type="InterPro" id="IPR036951">
    <property type="entry name" value="ArAA_hydroxylase_sf"/>
</dbReference>
<dbReference type="Pfam" id="PF00351">
    <property type="entry name" value="Biopterin_H"/>
    <property type="match status" value="1"/>
</dbReference>
<keyword evidence="5" id="KW-0408">Iron</keyword>
<evidence type="ECO:0000313" key="9">
    <source>
        <dbReference type="EMBL" id="SUZ88923.1"/>
    </source>
</evidence>
<evidence type="ECO:0000259" key="8">
    <source>
        <dbReference type="PROSITE" id="PS51671"/>
    </source>
</evidence>
<sequence>MGPPVSPQSTTTNEPRLSLLIELSDRAGALHAILGPFAEYGVNITHIESRPVLRDKFNFYVDCEGIRGDRNIEAVLEALEEQQLNVLILDYKKVPWFPRQIVELDHIADRILQAKSELDSDHPGFKDPKYRERRAQIDVLARGFTHGQTIPLVEYSPEELKTWTKVFLNLRDLHRLYACPEYVRVFEVMEKECGYSEDNIPQGRDVSVFLERRTGFRLRPVAGLLSQRDFLNGLAFRVFFCTQYIRHHSKPFYTPEPDVCHELIGHAPMLADPSFADLSQEIGLASLGASETEIERLARCYWHSVEFGLIEDHGQLKAYGAGLLSSYGELEKACSRYRTVNDIELNKALQPWNPAVAASQEYPVTDYQPVYFVADSVPDAMVRMREYCRHIPRPFYARYNPSTEQIWIDRAVVREPNR</sequence>
<dbReference type="CDD" id="cd04880">
    <property type="entry name" value="ACT_AAAH-PDT-like"/>
    <property type="match status" value="1"/>
</dbReference>
<evidence type="ECO:0000256" key="6">
    <source>
        <dbReference type="ARBA" id="ARBA00023033"/>
    </source>
</evidence>
<comment type="similarity">
    <text evidence="2">Belongs to the biopterin-dependent aromatic amino acid hydroxylase family.</text>
</comment>
<dbReference type="PANTHER" id="PTHR11473:SF24">
    <property type="entry name" value="PHENYLALANINE-4-HYDROXYLASE"/>
    <property type="match status" value="1"/>
</dbReference>
<dbReference type="InterPro" id="IPR019774">
    <property type="entry name" value="Aromatic-AA_hydroxylase_C"/>
</dbReference>
<evidence type="ECO:0000256" key="5">
    <source>
        <dbReference type="ARBA" id="ARBA00023004"/>
    </source>
</evidence>